<reference evidence="18 19" key="1">
    <citation type="journal article" date="2019" name="Nat. Microbiol.">
        <title>Mediterranean grassland soil C-N compound turnover is dependent on rainfall and depth, and is mediated by genomically divergent microorganisms.</title>
        <authorList>
            <person name="Diamond S."/>
            <person name="Andeer P.F."/>
            <person name="Li Z."/>
            <person name="Crits-Christoph A."/>
            <person name="Burstein D."/>
            <person name="Anantharaman K."/>
            <person name="Lane K.R."/>
            <person name="Thomas B.C."/>
            <person name="Pan C."/>
            <person name="Northen T.R."/>
            <person name="Banfield J.F."/>
        </authorList>
    </citation>
    <scope>NUCLEOTIDE SEQUENCE [LARGE SCALE GENOMIC DNA]</scope>
    <source>
        <strain evidence="18">WS_8</strain>
    </source>
</reference>
<evidence type="ECO:0000256" key="11">
    <source>
        <dbReference type="ARBA" id="ARBA00023136"/>
    </source>
</evidence>
<keyword evidence="6 14" id="KW-0547">Nucleotide-binding</keyword>
<evidence type="ECO:0000256" key="7">
    <source>
        <dbReference type="ARBA" id="ARBA00022829"/>
    </source>
</evidence>
<evidence type="ECO:0000256" key="6">
    <source>
        <dbReference type="ARBA" id="ARBA00022741"/>
    </source>
</evidence>
<dbReference type="GO" id="GO:0005524">
    <property type="term" value="F:ATP binding"/>
    <property type="evidence" value="ECO:0007669"/>
    <property type="project" value="UniProtKB-UniRule"/>
</dbReference>
<keyword evidence="9 16" id="KW-1133">Transmembrane helix</keyword>
<feature type="transmembrane region" description="Helical" evidence="16">
    <location>
        <begin position="138"/>
        <end position="158"/>
    </location>
</feature>
<evidence type="ECO:0000256" key="14">
    <source>
        <dbReference type="PROSITE-ProRule" id="PRU00289"/>
    </source>
</evidence>
<accession>A0A538TVA4</accession>
<evidence type="ECO:0000256" key="1">
    <source>
        <dbReference type="ARBA" id="ARBA00004651"/>
    </source>
</evidence>
<dbReference type="GO" id="GO:0005886">
    <property type="term" value="C:plasma membrane"/>
    <property type="evidence" value="ECO:0007669"/>
    <property type="project" value="UniProtKB-SubCell"/>
</dbReference>
<feature type="region of interest" description="Disordered" evidence="15">
    <location>
        <begin position="248"/>
        <end position="279"/>
    </location>
</feature>
<evidence type="ECO:0000256" key="4">
    <source>
        <dbReference type="ARBA" id="ARBA00022618"/>
    </source>
</evidence>
<proteinExistence type="inferred from homology"/>
<dbReference type="Gene3D" id="3.30.980.40">
    <property type="match status" value="1"/>
</dbReference>
<dbReference type="PANTHER" id="PTHR22683:SF41">
    <property type="entry name" value="DNA TRANSLOCASE FTSK"/>
    <property type="match status" value="1"/>
</dbReference>
<evidence type="ECO:0000256" key="8">
    <source>
        <dbReference type="ARBA" id="ARBA00022840"/>
    </source>
</evidence>
<dbReference type="CDD" id="cd01127">
    <property type="entry name" value="TrwB_TraG_TraD_VirD4"/>
    <property type="match status" value="1"/>
</dbReference>
<evidence type="ECO:0000256" key="16">
    <source>
        <dbReference type="SAM" id="Phobius"/>
    </source>
</evidence>
<evidence type="ECO:0000256" key="12">
    <source>
        <dbReference type="ARBA" id="ARBA00023306"/>
    </source>
</evidence>
<sequence length="774" mass="82672">MANFVASTISSKRQRHILALLLGTLAVLTLMSVATFERPLPFAGPWTAGNACGPVGSVLAFGLVWAVGRMAAFGVPLLAAAWAWNRARANPGGPLTIRSLLAGLLVFEMCALSGLGGLDRWTWAGGWGFAASLVLRSALGSVGSWLVAGALLGVTMLTASEFGFHWIGRLARGLTVAPVAGLLAALRSWRESRGNGVPEAAQSVRRARARAAPPPRPEPEARPHPRITGMSAGLAAGEEEQLALPLLLERRQAKPPKPKREPPRTEPPRPAAPVGEPPAEALPSLSLLAMPPQQEDLITAADLTAEANLLVAKLGDFDIHGRVTEIHPGPVVTTFEFEPAAGVKVNQIVSREDDLALALRAQRIRILAPIPGKGAVGVEIPNRRRRTVYLREVLSSAAYEASDAALKMPLGVDVVGQPYVADLTKMPHVLVAGATGSGKSVCLNAVITGLLFQHDPKNLQMVMIDPKMLELSAYNGIPHLVMPVVTEAKRASRALRWAVSEMEKRYKLMATCGARNIAAYNDKVSLGQVPSGPAAPDGREAAPPDRLSFVVVVIDELADLMLTAPAEIEEPIARLAQMARAVGIHLVLATQRPSVDVITGVIKANFPSRLAFQVASKTDSRTVLDMNGAENLLGHGDMLFMPAGKPEPARVHGAYVSEEETGRVVEFWKAKVPAGAAGFVPPLATEARLPETDEEATDGENPYEDELVRQAARLVVTHQQGSTSLLQRRLKVGYSRAGRLMDQLESLGVVGPFQGSKAREVLVDERWLEDRGLE</sequence>
<comment type="caution">
    <text evidence="18">The sequence shown here is derived from an EMBL/GenBank/DDBJ whole genome shotgun (WGS) entry which is preliminary data.</text>
</comment>
<keyword evidence="4" id="KW-0132">Cell division</keyword>
<dbReference type="PROSITE" id="PS50901">
    <property type="entry name" value="FTSK"/>
    <property type="match status" value="1"/>
</dbReference>
<feature type="transmembrane region" description="Helical" evidence="16">
    <location>
        <begin position="95"/>
        <end position="118"/>
    </location>
</feature>
<evidence type="ECO:0000256" key="15">
    <source>
        <dbReference type="SAM" id="MobiDB-lite"/>
    </source>
</evidence>
<keyword evidence="3" id="KW-1003">Cell membrane</keyword>
<dbReference type="SUPFAM" id="SSF52540">
    <property type="entry name" value="P-loop containing nucleoside triphosphate hydrolases"/>
    <property type="match status" value="1"/>
</dbReference>
<dbReference type="InterPro" id="IPR036388">
    <property type="entry name" value="WH-like_DNA-bd_sf"/>
</dbReference>
<evidence type="ECO:0000313" key="18">
    <source>
        <dbReference type="EMBL" id="TMQ67563.1"/>
    </source>
</evidence>
<keyword evidence="10" id="KW-0238">DNA-binding</keyword>
<evidence type="ECO:0000313" key="19">
    <source>
        <dbReference type="Proteomes" id="UP000316609"/>
    </source>
</evidence>
<dbReference type="InterPro" id="IPR002543">
    <property type="entry name" value="FtsK_dom"/>
</dbReference>
<dbReference type="GO" id="GO:0003677">
    <property type="term" value="F:DNA binding"/>
    <property type="evidence" value="ECO:0007669"/>
    <property type="project" value="UniProtKB-KW"/>
</dbReference>
<comment type="subunit">
    <text evidence="13">Homohexamer. Forms a ring that surrounds DNA.</text>
</comment>
<dbReference type="InterPro" id="IPR041027">
    <property type="entry name" value="FtsK_alpha"/>
</dbReference>
<dbReference type="Gene3D" id="1.10.10.10">
    <property type="entry name" value="Winged helix-like DNA-binding domain superfamily/Winged helix DNA-binding domain"/>
    <property type="match status" value="1"/>
</dbReference>
<dbReference type="AlphaFoldDB" id="A0A538TVA4"/>
<gene>
    <name evidence="18" type="ORF">E6K78_04375</name>
</gene>
<feature type="transmembrane region" description="Helical" evidence="16">
    <location>
        <begin position="59"/>
        <end position="83"/>
    </location>
</feature>
<organism evidence="18 19">
    <name type="scientific">Eiseniibacteriota bacterium</name>
    <dbReference type="NCBI Taxonomy" id="2212470"/>
    <lineage>
        <taxon>Bacteria</taxon>
        <taxon>Candidatus Eiseniibacteriota</taxon>
    </lineage>
</organism>
<dbReference type="Pfam" id="PF01580">
    <property type="entry name" value="FtsK_SpoIIIE"/>
    <property type="match status" value="1"/>
</dbReference>
<dbReference type="InterPro" id="IPR036390">
    <property type="entry name" value="WH_DNA-bd_sf"/>
</dbReference>
<keyword evidence="12" id="KW-0131">Cell cycle</keyword>
<evidence type="ECO:0000256" key="5">
    <source>
        <dbReference type="ARBA" id="ARBA00022692"/>
    </source>
</evidence>
<feature type="domain" description="FtsK" evidence="17">
    <location>
        <begin position="416"/>
        <end position="621"/>
    </location>
</feature>
<dbReference type="SMART" id="SM00843">
    <property type="entry name" value="Ftsk_gamma"/>
    <property type="match status" value="1"/>
</dbReference>
<evidence type="ECO:0000256" key="3">
    <source>
        <dbReference type="ARBA" id="ARBA00022475"/>
    </source>
</evidence>
<feature type="region of interest" description="Disordered" evidence="15">
    <location>
        <begin position="195"/>
        <end position="228"/>
    </location>
</feature>
<keyword evidence="11 16" id="KW-0472">Membrane</keyword>
<feature type="binding site" evidence="14">
    <location>
        <begin position="433"/>
        <end position="440"/>
    </location>
    <ligand>
        <name>ATP</name>
        <dbReference type="ChEBI" id="CHEBI:30616"/>
    </ligand>
</feature>
<comment type="similarity">
    <text evidence="2">Belongs to the FtsK/SpoIIIE/SftA family.</text>
</comment>
<name>A0A538TVA4_UNCEI</name>
<dbReference type="Pfam" id="PF09397">
    <property type="entry name" value="FtsK_gamma"/>
    <property type="match status" value="1"/>
</dbReference>
<protein>
    <submittedName>
        <fullName evidence="18">DNA translocase FtsK</fullName>
    </submittedName>
</protein>
<evidence type="ECO:0000256" key="2">
    <source>
        <dbReference type="ARBA" id="ARBA00006474"/>
    </source>
</evidence>
<evidence type="ECO:0000256" key="13">
    <source>
        <dbReference type="ARBA" id="ARBA00025923"/>
    </source>
</evidence>
<dbReference type="InterPro" id="IPR027417">
    <property type="entry name" value="P-loop_NTPase"/>
</dbReference>
<dbReference type="InterPro" id="IPR003593">
    <property type="entry name" value="AAA+_ATPase"/>
</dbReference>
<dbReference type="InterPro" id="IPR025199">
    <property type="entry name" value="FtsK_4TM"/>
</dbReference>
<keyword evidence="5 16" id="KW-0812">Transmembrane</keyword>
<dbReference type="Proteomes" id="UP000316609">
    <property type="component" value="Unassembled WGS sequence"/>
</dbReference>
<evidence type="ECO:0000256" key="9">
    <source>
        <dbReference type="ARBA" id="ARBA00022989"/>
    </source>
</evidence>
<dbReference type="Pfam" id="PF17854">
    <property type="entry name" value="FtsK_alpha"/>
    <property type="match status" value="1"/>
</dbReference>
<dbReference type="InterPro" id="IPR050206">
    <property type="entry name" value="FtsK/SpoIIIE/SftA"/>
</dbReference>
<comment type="subcellular location">
    <subcellularLocation>
        <location evidence="1">Cell membrane</location>
        <topology evidence="1">Multi-pass membrane protein</topology>
    </subcellularLocation>
</comment>
<evidence type="ECO:0000259" key="17">
    <source>
        <dbReference type="PROSITE" id="PS50901"/>
    </source>
</evidence>
<dbReference type="SUPFAM" id="SSF46785">
    <property type="entry name" value="Winged helix' DNA-binding domain"/>
    <property type="match status" value="1"/>
</dbReference>
<dbReference type="Gene3D" id="3.40.50.300">
    <property type="entry name" value="P-loop containing nucleotide triphosphate hydrolases"/>
    <property type="match status" value="1"/>
</dbReference>
<evidence type="ECO:0000256" key="10">
    <source>
        <dbReference type="ARBA" id="ARBA00023125"/>
    </source>
</evidence>
<keyword evidence="8 14" id="KW-0067">ATP-binding</keyword>
<dbReference type="GO" id="GO:0007059">
    <property type="term" value="P:chromosome segregation"/>
    <property type="evidence" value="ECO:0007669"/>
    <property type="project" value="UniProtKB-KW"/>
</dbReference>
<dbReference type="SMART" id="SM00382">
    <property type="entry name" value="AAA"/>
    <property type="match status" value="1"/>
</dbReference>
<dbReference type="InterPro" id="IPR018541">
    <property type="entry name" value="Ftsk_gamma"/>
</dbReference>
<dbReference type="GO" id="GO:0051301">
    <property type="term" value="P:cell division"/>
    <property type="evidence" value="ECO:0007669"/>
    <property type="project" value="UniProtKB-KW"/>
</dbReference>
<feature type="compositionally biased region" description="Basic and acidic residues" evidence="15">
    <location>
        <begin position="248"/>
        <end position="267"/>
    </location>
</feature>
<keyword evidence="7" id="KW-0159">Chromosome partition</keyword>
<dbReference type="EMBL" id="VBOY01000036">
    <property type="protein sequence ID" value="TMQ67563.1"/>
    <property type="molecule type" value="Genomic_DNA"/>
</dbReference>
<dbReference type="Pfam" id="PF13491">
    <property type="entry name" value="FtsK_4TM"/>
    <property type="match status" value="1"/>
</dbReference>
<dbReference type="PANTHER" id="PTHR22683">
    <property type="entry name" value="SPORULATION PROTEIN RELATED"/>
    <property type="match status" value="1"/>
</dbReference>